<dbReference type="InterPro" id="IPR036271">
    <property type="entry name" value="Tet_transcr_reg_TetR-rel_C_sf"/>
</dbReference>
<dbReference type="Proteomes" id="UP000002069">
    <property type="component" value="Chromosome"/>
</dbReference>
<proteinExistence type="predicted"/>
<organism evidence="4 5">
    <name type="scientific">Cronobacter turicensis (strain DSM 18703 / CCUG 55852 / LMG 23827 / z3032)</name>
    <dbReference type="NCBI Taxonomy" id="693216"/>
    <lineage>
        <taxon>Bacteria</taxon>
        <taxon>Pseudomonadati</taxon>
        <taxon>Pseudomonadota</taxon>
        <taxon>Gammaproteobacteria</taxon>
        <taxon>Enterobacterales</taxon>
        <taxon>Enterobacteriaceae</taxon>
        <taxon>Cronobacter</taxon>
    </lineage>
</organism>
<evidence type="ECO:0000256" key="1">
    <source>
        <dbReference type="ARBA" id="ARBA00023125"/>
    </source>
</evidence>
<protein>
    <recommendedName>
        <fullName evidence="3">HTH tetR-type domain-containing protein</fullName>
    </recommendedName>
</protein>
<evidence type="ECO:0000259" key="3">
    <source>
        <dbReference type="PROSITE" id="PS50977"/>
    </source>
</evidence>
<dbReference type="AlphaFoldDB" id="C9Y3S7"/>
<dbReference type="Pfam" id="PF00440">
    <property type="entry name" value="TetR_N"/>
    <property type="match status" value="1"/>
</dbReference>
<dbReference type="KEGG" id="ctu:CTU_20490"/>
<dbReference type="InterPro" id="IPR009057">
    <property type="entry name" value="Homeodomain-like_sf"/>
</dbReference>
<dbReference type="PRINTS" id="PR00455">
    <property type="entry name" value="HTHTETR"/>
</dbReference>
<evidence type="ECO:0000313" key="5">
    <source>
        <dbReference type="Proteomes" id="UP000002069"/>
    </source>
</evidence>
<feature type="domain" description="HTH tetR-type" evidence="3">
    <location>
        <begin position="23"/>
        <end position="83"/>
    </location>
</feature>
<dbReference type="InterPro" id="IPR050109">
    <property type="entry name" value="HTH-type_TetR-like_transc_reg"/>
</dbReference>
<keyword evidence="5" id="KW-1185">Reference proteome</keyword>
<reference evidence="4 5" key="1">
    <citation type="journal article" date="2010" name="J. Bacteriol.">
        <title>Complete Genome Sequence of Cronobacter turicensis LMG 23827, a foodborne pathogen causing deaths in neonates.</title>
        <authorList>
            <person name="Stephan R."/>
            <person name="Lehner A."/>
            <person name="Tischler P."/>
            <person name="Rattei T."/>
        </authorList>
    </citation>
    <scope>NUCLEOTIDE SEQUENCE [LARGE SCALE GENOMIC DNA]</scope>
    <source>
        <strain evidence="5">DSM 18703 / CCUG 55852 / LMG 23827 / z3032</strain>
    </source>
</reference>
<gene>
    <name evidence="4" type="ordered locus">Ctu_20490</name>
</gene>
<dbReference type="PANTHER" id="PTHR30055:SF226">
    <property type="entry name" value="HTH-TYPE TRANSCRIPTIONAL REGULATOR PKSA"/>
    <property type="match status" value="1"/>
</dbReference>
<name>C9Y3S7_CROTZ</name>
<dbReference type="InterPro" id="IPR041479">
    <property type="entry name" value="TetR_CgmR_C"/>
</dbReference>
<feature type="DNA-binding region" description="H-T-H motif" evidence="2">
    <location>
        <begin position="46"/>
        <end position="65"/>
    </location>
</feature>
<sequence>MKQSIQTDCLIMSQAHHRSKSPEALRQTLLECAVQVIAEQGLTGLTQEKVIRRAGISKGGLQHHFPTRQALVDGVMQHLQHMLLEEIQTLMAQDPNPNGRATRAYIHTCVRKMPDSEQAMNRALMTAIFADPALQQRWGVFLRDALPRDDDLASPEQARRRLLCRMTADGLWFAALCGDHTVPPDDRAALIETLLAMTE</sequence>
<dbReference type="Gene3D" id="1.10.357.10">
    <property type="entry name" value="Tetracycline Repressor, domain 2"/>
    <property type="match status" value="1"/>
</dbReference>
<dbReference type="SUPFAM" id="SSF48498">
    <property type="entry name" value="Tetracyclin repressor-like, C-terminal domain"/>
    <property type="match status" value="1"/>
</dbReference>
<dbReference type="PATRIC" id="fig|693216.3.peg.1937"/>
<dbReference type="PANTHER" id="PTHR30055">
    <property type="entry name" value="HTH-TYPE TRANSCRIPTIONAL REGULATOR RUTR"/>
    <property type="match status" value="1"/>
</dbReference>
<dbReference type="SUPFAM" id="SSF46689">
    <property type="entry name" value="Homeodomain-like"/>
    <property type="match status" value="1"/>
</dbReference>
<dbReference type="HOGENOM" id="CLU_091687_0_0_6"/>
<evidence type="ECO:0000256" key="2">
    <source>
        <dbReference type="PROSITE-ProRule" id="PRU00335"/>
    </source>
</evidence>
<dbReference type="Pfam" id="PF17937">
    <property type="entry name" value="TetR_C_28"/>
    <property type="match status" value="1"/>
</dbReference>
<accession>C9Y3S7</accession>
<dbReference type="GO" id="GO:0000976">
    <property type="term" value="F:transcription cis-regulatory region binding"/>
    <property type="evidence" value="ECO:0007669"/>
    <property type="project" value="TreeGrafter"/>
</dbReference>
<dbReference type="PROSITE" id="PS50977">
    <property type="entry name" value="HTH_TETR_2"/>
    <property type="match status" value="1"/>
</dbReference>
<evidence type="ECO:0000313" key="4">
    <source>
        <dbReference type="EMBL" id="CBA30707.1"/>
    </source>
</evidence>
<dbReference type="GO" id="GO:0003700">
    <property type="term" value="F:DNA-binding transcription factor activity"/>
    <property type="evidence" value="ECO:0007669"/>
    <property type="project" value="TreeGrafter"/>
</dbReference>
<dbReference type="EMBL" id="FN543093">
    <property type="protein sequence ID" value="CBA30707.1"/>
    <property type="molecule type" value="Genomic_DNA"/>
</dbReference>
<reference evidence="5" key="2">
    <citation type="journal article" date="2011" name="J. Bacteriol.">
        <title>Complete genome sequence of Cronobacter turicensis LMG 23827, a food-borne pathogen causing deaths in neonates.</title>
        <authorList>
            <person name="Stephan R."/>
            <person name="Lehner A."/>
            <person name="Tischler P."/>
            <person name="Rattei T."/>
        </authorList>
    </citation>
    <scope>NUCLEOTIDE SEQUENCE [LARGE SCALE GENOMIC DNA]</scope>
    <source>
        <strain evidence="5">DSM 18703 / CCUG 55852 / LMG 23827 / z3032</strain>
    </source>
</reference>
<keyword evidence="1 2" id="KW-0238">DNA-binding</keyword>
<dbReference type="InterPro" id="IPR001647">
    <property type="entry name" value="HTH_TetR"/>
</dbReference>